<dbReference type="InterPro" id="IPR012132">
    <property type="entry name" value="GMC_OxRdtase"/>
</dbReference>
<dbReference type="InterPro" id="IPR000172">
    <property type="entry name" value="GMC_OxRdtase_N"/>
</dbReference>
<dbReference type="EMBL" id="LJIJ01000819">
    <property type="protein sequence ID" value="ODM94348.1"/>
    <property type="molecule type" value="Genomic_DNA"/>
</dbReference>
<dbReference type="PROSITE" id="PS00624">
    <property type="entry name" value="GMC_OXRED_2"/>
    <property type="match status" value="1"/>
</dbReference>
<feature type="binding site" evidence="5">
    <location>
        <position position="226"/>
    </location>
    <ligand>
        <name>FAD</name>
        <dbReference type="ChEBI" id="CHEBI:57692"/>
    </ligand>
</feature>
<dbReference type="SUPFAM" id="SSF51905">
    <property type="entry name" value="FAD/NAD(P)-binding domain"/>
    <property type="match status" value="1"/>
</dbReference>
<dbReference type="InterPro" id="IPR007867">
    <property type="entry name" value="GMC_OxRtase_C"/>
</dbReference>
<organism evidence="9 10">
    <name type="scientific">Orchesella cincta</name>
    <name type="common">Springtail</name>
    <name type="synonym">Podura cincta</name>
    <dbReference type="NCBI Taxonomy" id="48709"/>
    <lineage>
        <taxon>Eukaryota</taxon>
        <taxon>Metazoa</taxon>
        <taxon>Ecdysozoa</taxon>
        <taxon>Arthropoda</taxon>
        <taxon>Hexapoda</taxon>
        <taxon>Collembola</taxon>
        <taxon>Entomobryomorpha</taxon>
        <taxon>Entomobryoidea</taxon>
        <taxon>Orchesellidae</taxon>
        <taxon>Orchesellinae</taxon>
        <taxon>Orchesella</taxon>
    </lineage>
</organism>
<dbReference type="SUPFAM" id="SSF54373">
    <property type="entry name" value="FAD-linked reductases, C-terminal domain"/>
    <property type="match status" value="1"/>
</dbReference>
<feature type="domain" description="Glucose-methanol-choline oxidoreductase N-terminal" evidence="8">
    <location>
        <begin position="263"/>
        <end position="277"/>
    </location>
</feature>
<dbReference type="PROSITE" id="PS00623">
    <property type="entry name" value="GMC_OXRED_1"/>
    <property type="match status" value="1"/>
</dbReference>
<dbReference type="Pfam" id="PF00732">
    <property type="entry name" value="GMC_oxred_N"/>
    <property type="match status" value="1"/>
</dbReference>
<comment type="cofactor">
    <cofactor evidence="1 5">
        <name>FAD</name>
        <dbReference type="ChEBI" id="CHEBI:57692"/>
    </cofactor>
</comment>
<proteinExistence type="inferred from homology"/>
<evidence type="ECO:0000256" key="1">
    <source>
        <dbReference type="ARBA" id="ARBA00001974"/>
    </source>
</evidence>
<comment type="caution">
    <text evidence="9">The sequence shown here is derived from an EMBL/GenBank/DDBJ whole genome shotgun (WGS) entry which is preliminary data.</text>
</comment>
<evidence type="ECO:0000256" key="5">
    <source>
        <dbReference type="PIRSR" id="PIRSR000137-2"/>
    </source>
</evidence>
<feature type="domain" description="Glucose-methanol-choline oxidoreductase N-terminal" evidence="7">
    <location>
        <begin position="85"/>
        <end position="108"/>
    </location>
</feature>
<dbReference type="STRING" id="48709.A0A1D2MN31"/>
<dbReference type="GO" id="GO:0016614">
    <property type="term" value="F:oxidoreductase activity, acting on CH-OH group of donors"/>
    <property type="evidence" value="ECO:0007669"/>
    <property type="project" value="InterPro"/>
</dbReference>
<gene>
    <name evidence="9" type="ORF">Ocin01_12332</name>
</gene>
<name>A0A1D2MN31_ORCCI</name>
<keyword evidence="3 6" id="KW-0285">Flavoprotein</keyword>
<evidence type="ECO:0000313" key="10">
    <source>
        <dbReference type="Proteomes" id="UP000094527"/>
    </source>
</evidence>
<dbReference type="Gene3D" id="3.30.560.10">
    <property type="entry name" value="Glucose Oxidase, domain 3"/>
    <property type="match status" value="1"/>
</dbReference>
<dbReference type="OrthoDB" id="269227at2759"/>
<reference evidence="9 10" key="1">
    <citation type="journal article" date="2016" name="Genome Biol. Evol.">
        <title>Gene Family Evolution Reflects Adaptation to Soil Environmental Stressors in the Genome of the Collembolan Orchesella cincta.</title>
        <authorList>
            <person name="Faddeeva-Vakhrusheva A."/>
            <person name="Derks M.F."/>
            <person name="Anvar S.Y."/>
            <person name="Agamennone V."/>
            <person name="Suring W."/>
            <person name="Smit S."/>
            <person name="van Straalen N.M."/>
            <person name="Roelofs D."/>
        </authorList>
    </citation>
    <scope>NUCLEOTIDE SEQUENCE [LARGE SCALE GENOMIC DNA]</scope>
    <source>
        <tissue evidence="9">Mixed pool</tissue>
    </source>
</reference>
<evidence type="ECO:0000313" key="9">
    <source>
        <dbReference type="EMBL" id="ODM94348.1"/>
    </source>
</evidence>
<keyword evidence="10" id="KW-1185">Reference proteome</keyword>
<dbReference type="InterPro" id="IPR036188">
    <property type="entry name" value="FAD/NAD-bd_sf"/>
</dbReference>
<keyword evidence="4 5" id="KW-0274">FAD</keyword>
<accession>A0A1D2MN31</accession>
<evidence type="ECO:0000256" key="4">
    <source>
        <dbReference type="ARBA" id="ARBA00022827"/>
    </source>
</evidence>
<feature type="non-terminal residue" evidence="9">
    <location>
        <position position="574"/>
    </location>
</feature>
<dbReference type="Gene3D" id="3.50.50.60">
    <property type="entry name" value="FAD/NAD(P)-binding domain"/>
    <property type="match status" value="1"/>
</dbReference>
<dbReference type="GO" id="GO:0050660">
    <property type="term" value="F:flavin adenine dinucleotide binding"/>
    <property type="evidence" value="ECO:0007669"/>
    <property type="project" value="InterPro"/>
</dbReference>
<evidence type="ECO:0000256" key="2">
    <source>
        <dbReference type="ARBA" id="ARBA00010790"/>
    </source>
</evidence>
<feature type="non-terminal residue" evidence="9">
    <location>
        <position position="1"/>
    </location>
</feature>
<evidence type="ECO:0000256" key="3">
    <source>
        <dbReference type="ARBA" id="ARBA00022630"/>
    </source>
</evidence>
<dbReference type="Pfam" id="PF05199">
    <property type="entry name" value="GMC_oxred_C"/>
    <property type="match status" value="1"/>
</dbReference>
<dbReference type="PANTHER" id="PTHR11552:SF147">
    <property type="entry name" value="CHOLINE DEHYDROGENASE, MITOCHONDRIAL"/>
    <property type="match status" value="1"/>
</dbReference>
<dbReference type="OMA" id="HYEIEGG"/>
<dbReference type="Proteomes" id="UP000094527">
    <property type="component" value="Unassembled WGS sequence"/>
</dbReference>
<dbReference type="PANTHER" id="PTHR11552">
    <property type="entry name" value="GLUCOSE-METHANOL-CHOLINE GMC OXIDOREDUCTASE"/>
    <property type="match status" value="1"/>
</dbReference>
<evidence type="ECO:0000259" key="8">
    <source>
        <dbReference type="PROSITE" id="PS00624"/>
    </source>
</evidence>
<dbReference type="PIRSF" id="PIRSF000137">
    <property type="entry name" value="Alcohol_oxidase"/>
    <property type="match status" value="1"/>
</dbReference>
<sequence>KNYHGCGYGVGSGSAGSVVANRLSSNSNYSVLLLEDGGSPNPVQSVPFFYYGLVHVPQIGFQFYTVPQTNACLAMNNQKSFWPRGRGLGGSSNLNSMLFQRGNPNDYDRWAELSGNDEWKFDSVLRNFKNIEDYHGQFYNGSEKWHKQSGSGVYVSTIPDKFLLEEFFRAGEEMGYQREDVNGFQVPSFSTLDVSVKDGRRFGAYQAFLEPVLSRKNLQVYRYARVTKVHLKGPTNTAYGVTYKRHGVERFVRSKREIIISAGAIDTPKLLMISGIGPKKHLESLGIKCLIDLPVGLNLQDHILVPFGPFTLETPQNTMMLGRDFAMKTVTDYFLSSEQKRVLGNPLGANAIAYIHSSVSKQRRNVTQNAPDIQLVLVPTVPNIPDIFEKFASIKSGLFANYVGGFENKDGFMVNVMLGKPNSRGEVRLASSDPFDKPVLDPKYFTHSEDVKILVDGINFTVSMIENSKEFQKLGARLLNRHLPGCEQFKLRSQEYYECYARHMTFTVYHQCGTCAMGKGVHDPKAVVDSKLRVLHTKGLRIVDASIFPEIPNGNINAAVYMLADKASEFIFDT</sequence>
<dbReference type="AlphaFoldDB" id="A0A1D2MN31"/>
<evidence type="ECO:0000259" key="7">
    <source>
        <dbReference type="PROSITE" id="PS00623"/>
    </source>
</evidence>
<comment type="similarity">
    <text evidence="2 6">Belongs to the GMC oxidoreductase family.</text>
</comment>
<protein>
    <submittedName>
        <fullName evidence="9">Glucose dehydrogenase [FAD, quinone]</fullName>
    </submittedName>
</protein>
<evidence type="ECO:0000256" key="6">
    <source>
        <dbReference type="RuleBase" id="RU003968"/>
    </source>
</evidence>